<keyword evidence="5" id="KW-0378">Hydrolase</keyword>
<comment type="cofactor">
    <cofactor evidence="1">
        <name>Zn(2+)</name>
        <dbReference type="ChEBI" id="CHEBI:29105"/>
    </cofactor>
</comment>
<dbReference type="Gene3D" id="3.30.830.10">
    <property type="entry name" value="Metalloenzyme, LuxS/M16 peptidase-like"/>
    <property type="match status" value="4"/>
</dbReference>
<evidence type="ECO:0000259" key="9">
    <source>
        <dbReference type="Pfam" id="PF00675"/>
    </source>
</evidence>
<organism evidence="11 12">
    <name type="scientific">Chryseobacterium gambrini</name>
    <dbReference type="NCBI Taxonomy" id="373672"/>
    <lineage>
        <taxon>Bacteria</taxon>
        <taxon>Pseudomonadati</taxon>
        <taxon>Bacteroidota</taxon>
        <taxon>Flavobacteriia</taxon>
        <taxon>Flavobacteriales</taxon>
        <taxon>Weeksellaceae</taxon>
        <taxon>Chryseobacterium group</taxon>
        <taxon>Chryseobacterium</taxon>
    </lineage>
</organism>
<dbReference type="PANTHER" id="PTHR43690">
    <property type="entry name" value="NARDILYSIN"/>
    <property type="match status" value="1"/>
</dbReference>
<sequence length="955" mass="111317">MIDKKFREEIHTDKNNYEYITVSNDENGVRIYTLKNGLKVFLAQNSDAPRIQTYIPVRTGSNNDPSDNTGLAHYLEHMMFKGTSKLGTQNWEKESELLDQISDLYEQHKAENDPEKKKEIYRKIDEVSQEASQYAIANEYDKAISSLGASGTNAHTWFDETVYKNNVPNNELEKWLKIEKERFSELALRLFHTELESVYEEFNRAQDNDSRLVNYELMDALFPTHPNGQQTTLGKAEHLKNPSMKAIHKYFDEYYVPNNYAMVLVGDLDFEETIQLVDQYFGTIPYRELPKKTPIIEKPITEIIKRTVKSPTTPRVQLAWRTESYGTKEAMLADVVVNILSNRGEAGLLDLNINQTQKLLWGQAYSVGLKQYGYFSIVAVPKESQTLDEARDLVLEQIELVKKGEFPDWMLPAIINDFKIQRMKALETADGLATNLYDTYIKGRTWEQELNEIDQYEKLTKEEVIAFANEFFRDNYVIVYKEKGVNEKLIRVENPGITPVKINREAQSEFLQQILEEKTEDIQPEFVDYEKEIQKDVVKGKTISFVKNKYNDIAQVHFIFPFGSDHDRDLAISTQVLQYLGTEKFSPEDLKKEFFKIGVTNDFKTTNDQLIISLNGLEENIEKGINLLQHWLYEVKPDQEIYRQFTETILENRGAMKKDKGRIMTALTNYTKLGPFSRFTDVISKEELESSNVEVFTDRMKKLFRYPYQIFFYGRNFENFTSYIGKYTENESFVIPEPKNYPEPETDGNVYFTDYDMVQMEMSKVGRGRNVNTENFGKINVFNEYFGRGLSSIVFQEIRESKSLAYSAYVSYAANSELDHPDYITTYIGTQPDKLQIAVDTMTELMTELPEVKVQFENAKNSALKQIASQRVTRTNIFFNTLRLRKLNIHHDFRKDIYHQIESLKFEDLKDFYDHYIKSVHFNTAIIGKKENLNREAVDKMGTFREVSLKDIFGH</sequence>
<evidence type="ECO:0000256" key="3">
    <source>
        <dbReference type="ARBA" id="ARBA00022670"/>
    </source>
</evidence>
<reference evidence="11 12" key="1">
    <citation type="submission" date="2017-01" db="EMBL/GenBank/DDBJ databases">
        <authorList>
            <person name="Mah S.A."/>
            <person name="Swanson W.J."/>
            <person name="Moy G.W."/>
            <person name="Vacquier V.D."/>
        </authorList>
    </citation>
    <scope>NUCLEOTIDE SEQUENCE [LARGE SCALE GENOMIC DNA]</scope>
    <source>
        <strain evidence="11 12">DSM 18014</strain>
    </source>
</reference>
<gene>
    <name evidence="11" type="ORF">SAMN05421785_10460</name>
</gene>
<dbReference type="GO" id="GO:0046872">
    <property type="term" value="F:metal ion binding"/>
    <property type="evidence" value="ECO:0007669"/>
    <property type="project" value="UniProtKB-KW"/>
</dbReference>
<dbReference type="GO" id="GO:0004222">
    <property type="term" value="F:metalloendopeptidase activity"/>
    <property type="evidence" value="ECO:0007669"/>
    <property type="project" value="InterPro"/>
</dbReference>
<accession>A0A1N7N8Q8</accession>
<feature type="domain" description="Peptidase M16 N-terminal" evidence="9">
    <location>
        <begin position="40"/>
        <end position="97"/>
    </location>
</feature>
<dbReference type="SUPFAM" id="SSF63411">
    <property type="entry name" value="LuxS/MPP-like metallohydrolase"/>
    <property type="match status" value="4"/>
</dbReference>
<dbReference type="InterPro" id="IPR011249">
    <property type="entry name" value="Metalloenz_LuxS/M16"/>
</dbReference>
<evidence type="ECO:0000259" key="10">
    <source>
        <dbReference type="Pfam" id="PF05193"/>
    </source>
</evidence>
<evidence type="ECO:0000256" key="5">
    <source>
        <dbReference type="ARBA" id="ARBA00022801"/>
    </source>
</evidence>
<dbReference type="AlphaFoldDB" id="A0A1N7N8Q8"/>
<keyword evidence="3" id="KW-0645">Protease</keyword>
<dbReference type="InterPro" id="IPR011765">
    <property type="entry name" value="Pept_M16_N"/>
</dbReference>
<keyword evidence="4" id="KW-0479">Metal-binding</keyword>
<dbReference type="OrthoDB" id="9811314at2"/>
<evidence type="ECO:0000256" key="6">
    <source>
        <dbReference type="ARBA" id="ARBA00022833"/>
    </source>
</evidence>
<protein>
    <submittedName>
        <fullName evidence="11">Predicted Zn-dependent peptidase</fullName>
    </submittedName>
</protein>
<evidence type="ECO:0000256" key="2">
    <source>
        <dbReference type="ARBA" id="ARBA00007261"/>
    </source>
</evidence>
<dbReference type="PANTHER" id="PTHR43690:SF17">
    <property type="entry name" value="PROTEIN YHJJ"/>
    <property type="match status" value="1"/>
</dbReference>
<feature type="domain" description="Peptidase M16 C-terminal" evidence="10">
    <location>
        <begin position="722"/>
        <end position="849"/>
    </location>
</feature>
<evidence type="ECO:0000313" key="11">
    <source>
        <dbReference type="EMBL" id="SIS94648.1"/>
    </source>
</evidence>
<keyword evidence="6" id="KW-0862">Zinc</keyword>
<evidence type="ECO:0000256" key="8">
    <source>
        <dbReference type="RuleBase" id="RU004447"/>
    </source>
</evidence>
<evidence type="ECO:0000256" key="1">
    <source>
        <dbReference type="ARBA" id="ARBA00001947"/>
    </source>
</evidence>
<keyword evidence="7" id="KW-0482">Metalloprotease</keyword>
<proteinExistence type="inferred from homology"/>
<dbReference type="GO" id="GO:0006508">
    <property type="term" value="P:proteolysis"/>
    <property type="evidence" value="ECO:0007669"/>
    <property type="project" value="UniProtKB-KW"/>
</dbReference>
<evidence type="ECO:0000313" key="12">
    <source>
        <dbReference type="Proteomes" id="UP000185781"/>
    </source>
</evidence>
<dbReference type="InterPro" id="IPR001431">
    <property type="entry name" value="Pept_M16_Zn_BS"/>
</dbReference>
<dbReference type="Pfam" id="PF00675">
    <property type="entry name" value="Peptidase_M16"/>
    <property type="match status" value="1"/>
</dbReference>
<dbReference type="InterPro" id="IPR050626">
    <property type="entry name" value="Peptidase_M16"/>
</dbReference>
<dbReference type="EMBL" id="FTOV01000004">
    <property type="protein sequence ID" value="SIS94648.1"/>
    <property type="molecule type" value="Genomic_DNA"/>
</dbReference>
<evidence type="ECO:0000256" key="4">
    <source>
        <dbReference type="ARBA" id="ARBA00022723"/>
    </source>
</evidence>
<dbReference type="Pfam" id="PF05193">
    <property type="entry name" value="Peptidase_M16_C"/>
    <property type="match status" value="2"/>
</dbReference>
<name>A0A1N7N8Q8_9FLAO</name>
<dbReference type="Proteomes" id="UP000185781">
    <property type="component" value="Unassembled WGS sequence"/>
</dbReference>
<feature type="domain" description="Peptidase M16 C-terminal" evidence="10">
    <location>
        <begin position="245"/>
        <end position="414"/>
    </location>
</feature>
<dbReference type="InterPro" id="IPR007863">
    <property type="entry name" value="Peptidase_M16_C"/>
</dbReference>
<dbReference type="PROSITE" id="PS00143">
    <property type="entry name" value="INSULINASE"/>
    <property type="match status" value="1"/>
</dbReference>
<evidence type="ECO:0000256" key="7">
    <source>
        <dbReference type="ARBA" id="ARBA00023049"/>
    </source>
</evidence>
<comment type="similarity">
    <text evidence="2 8">Belongs to the peptidase M16 family.</text>
</comment>
<dbReference type="STRING" id="373672.SAMN05421785_10460"/>